<evidence type="ECO:0000313" key="2">
    <source>
        <dbReference type="EMBL" id="TYP88349.1"/>
    </source>
</evidence>
<dbReference type="InterPro" id="IPR053228">
    <property type="entry name" value="Stereospecific_Lipase"/>
</dbReference>
<comment type="caution">
    <text evidence="2">The sequence shown here is derived from an EMBL/GenBank/DDBJ whole genome shotgun (WGS) entry which is preliminary data.</text>
</comment>
<dbReference type="InterPro" id="IPR029058">
    <property type="entry name" value="AB_hydrolase_fold"/>
</dbReference>
<dbReference type="PANTHER" id="PTHR37574:SF1">
    <property type="entry name" value="LIPASE B"/>
    <property type="match status" value="1"/>
</dbReference>
<evidence type="ECO:0000259" key="1">
    <source>
        <dbReference type="Pfam" id="PF00561"/>
    </source>
</evidence>
<sequence length="271" mass="27007">MPTAVRRRVLLILLAGALLGAVALAGGLLVGGDRPAASVAGPAAAPPAAVEPPGPVLLVPGYGGNTALLEPLAERLRGTGRDASVVALPGNGTGDLRASAAALDAAVSAALARTGGGSVDVVGYSAGGLVARLWVADGHADVARRVLTLGAPHHGTDLAQLGARLAPDRCPDGCRQMLPDSELLTGLNADETPDGVDWVSVWSAQDRVVTPPDSARLEGALNLTVQSVCAGRAVSHQELPGDPVVQGIVDAQLGAGEPVELTADDCTRLGG</sequence>
<dbReference type="Gene3D" id="3.40.50.1820">
    <property type="entry name" value="alpha/beta hydrolase"/>
    <property type="match status" value="1"/>
</dbReference>
<accession>A0A5S5D137</accession>
<dbReference type="Pfam" id="PF00561">
    <property type="entry name" value="Abhydrolase_1"/>
    <property type="match status" value="1"/>
</dbReference>
<dbReference type="GO" id="GO:0016787">
    <property type="term" value="F:hydrolase activity"/>
    <property type="evidence" value="ECO:0007669"/>
    <property type="project" value="UniProtKB-KW"/>
</dbReference>
<dbReference type="EMBL" id="VNHW01000004">
    <property type="protein sequence ID" value="TYP88349.1"/>
    <property type="molecule type" value="Genomic_DNA"/>
</dbReference>
<feature type="domain" description="AB hydrolase-1" evidence="1">
    <location>
        <begin position="55"/>
        <end position="164"/>
    </location>
</feature>
<gene>
    <name evidence="2" type="ORF">BD833_10452</name>
</gene>
<reference evidence="2 3" key="1">
    <citation type="submission" date="2019-07" db="EMBL/GenBank/DDBJ databases">
        <title>Genomic Encyclopedia of Archaeal and Bacterial Type Strains, Phase II (KMG-II): from individual species to whole genera.</title>
        <authorList>
            <person name="Goeker M."/>
        </authorList>
    </citation>
    <scope>NUCLEOTIDE SEQUENCE [LARGE SCALE GENOMIC DNA]</scope>
    <source>
        <strain evidence="2 3">DSM 46842</strain>
    </source>
</reference>
<dbReference type="RefSeq" id="WP_166532498.1">
    <property type="nucleotide sequence ID" value="NZ_VNHW01000004.1"/>
</dbReference>
<organism evidence="2 3">
    <name type="scientific">Blastococcus xanthinilyticus</name>
    <dbReference type="NCBI Taxonomy" id="1564164"/>
    <lineage>
        <taxon>Bacteria</taxon>
        <taxon>Bacillati</taxon>
        <taxon>Actinomycetota</taxon>
        <taxon>Actinomycetes</taxon>
        <taxon>Geodermatophilales</taxon>
        <taxon>Geodermatophilaceae</taxon>
        <taxon>Blastococcus</taxon>
    </lineage>
</organism>
<evidence type="ECO:0000313" key="3">
    <source>
        <dbReference type="Proteomes" id="UP000322499"/>
    </source>
</evidence>
<dbReference type="InterPro" id="IPR000073">
    <property type="entry name" value="AB_hydrolase_1"/>
</dbReference>
<proteinExistence type="predicted"/>
<dbReference type="SUPFAM" id="SSF53474">
    <property type="entry name" value="alpha/beta-Hydrolases"/>
    <property type="match status" value="1"/>
</dbReference>
<dbReference type="Proteomes" id="UP000322499">
    <property type="component" value="Unassembled WGS sequence"/>
</dbReference>
<dbReference type="AlphaFoldDB" id="A0A5S5D137"/>
<protein>
    <submittedName>
        <fullName evidence="2">Triacylglycerol esterase/lipase EstA (Alpha/beta hydrolase family)</fullName>
    </submittedName>
</protein>
<keyword evidence="2" id="KW-0378">Hydrolase</keyword>
<dbReference type="PANTHER" id="PTHR37574">
    <property type="entry name" value="LIPASE B"/>
    <property type="match status" value="1"/>
</dbReference>
<name>A0A5S5D137_9ACTN</name>
<keyword evidence="3" id="KW-1185">Reference proteome</keyword>